<dbReference type="InterPro" id="IPR011049">
    <property type="entry name" value="Serralysin-like_metalloprot_C"/>
</dbReference>
<keyword evidence="1" id="KW-0732">Signal</keyword>
<dbReference type="InterPro" id="IPR001254">
    <property type="entry name" value="Trypsin_dom"/>
</dbReference>
<dbReference type="InterPro" id="IPR009003">
    <property type="entry name" value="Peptidase_S1_PA"/>
</dbReference>
<dbReference type="Gene3D" id="2.40.10.10">
    <property type="entry name" value="Trypsin-like serine proteases"/>
    <property type="match status" value="2"/>
</dbReference>
<protein>
    <submittedName>
        <fullName evidence="3">Trypsin-like serine protease</fullName>
        <ecNumber evidence="3">3.4.21.-</ecNumber>
    </submittedName>
</protein>
<evidence type="ECO:0000259" key="2">
    <source>
        <dbReference type="PROSITE" id="PS50240"/>
    </source>
</evidence>
<gene>
    <name evidence="3" type="ORF">POL58_01945</name>
</gene>
<proteinExistence type="predicted"/>
<dbReference type="Gene3D" id="2.160.20.160">
    <property type="match status" value="1"/>
</dbReference>
<dbReference type="SUPFAM" id="SSF50494">
    <property type="entry name" value="Trypsin-like serine proteases"/>
    <property type="match status" value="1"/>
</dbReference>
<organism evidence="3 4">
    <name type="scientific">Nannocystis radixulma</name>
    <dbReference type="NCBI Taxonomy" id="2995305"/>
    <lineage>
        <taxon>Bacteria</taxon>
        <taxon>Pseudomonadati</taxon>
        <taxon>Myxococcota</taxon>
        <taxon>Polyangia</taxon>
        <taxon>Nannocystales</taxon>
        <taxon>Nannocystaceae</taxon>
        <taxon>Nannocystis</taxon>
    </lineage>
</organism>
<reference evidence="3 4" key="1">
    <citation type="submission" date="2022-11" db="EMBL/GenBank/DDBJ databases">
        <title>Minimal conservation of predation-associated metabolite biosynthetic gene clusters underscores biosynthetic potential of Myxococcota including descriptions for ten novel species: Archangium lansinium sp. nov., Myxococcus landrumus sp. nov., Nannocystis bai.</title>
        <authorList>
            <person name="Ahearne A."/>
            <person name="Stevens C."/>
            <person name="Dowd S."/>
        </authorList>
    </citation>
    <scope>NUCLEOTIDE SEQUENCE [LARGE SCALE GENOMIC DNA]</scope>
    <source>
        <strain evidence="3 4">NCELM</strain>
    </source>
</reference>
<accession>A0ABT5AXC6</accession>
<dbReference type="Proteomes" id="UP001217838">
    <property type="component" value="Unassembled WGS sequence"/>
</dbReference>
<sequence length="628" mass="66711">MASSSNPKAPLVALSLAAGALVVAPATARAANPEFNQADECEWPTELAYGLWVGHETGSDVRQEKSACGGVYLTNGYFATAAHCLDPDFTMGTYEHVVRFGNLVNNDNYEIEVEVEFCVKHPGGFFTEEGLYAGPDVAICRMMEQFEMSTIPILVPGTCENDYLRHQLFGVPEATDGDLYPFSPYGHGVAPVPIHVAAHGQEDDGCTLYDGGSCVNGNRRDSGSYLFHEFYRPHGGADGLGARRLPFMHSMHANNLLPNDSPLDLWADDWPVYDGLLGVLNNGDSGSPMYVQMADGSWRVIGVASYIGAHDSLFCSHGNPLSDNEHANNFTAFTPLPLFLPWMEATIAAEGDTTTDLTPCHDLAVVGGKETYVYNWSASCEEAVSHYALNPDDNDEQFSYGCTLDEGGDDDVTTRECAGWSPAPDDWAPTPPPSDAELWLRGALGSEPPQPTPGDFLTLPDGVSVYGGDANDAMTVALVANEKRLIFLGDGNDTLVTTLASGGARTNIIAGPGDDTITNLANSRDLVFPGYGRDVVDAGPGADTVVVLGGCELKTWEVYRGGAGSDTFVAPLSACALAKRGIEVSGFEFFVTTDDAATATVCLDPEALPPVQNPSHPQVAALIAAACV</sequence>
<keyword evidence="4" id="KW-1185">Reference proteome</keyword>
<dbReference type="PROSITE" id="PS50240">
    <property type="entry name" value="TRYPSIN_DOM"/>
    <property type="match status" value="1"/>
</dbReference>
<evidence type="ECO:0000256" key="1">
    <source>
        <dbReference type="SAM" id="SignalP"/>
    </source>
</evidence>
<evidence type="ECO:0000313" key="4">
    <source>
        <dbReference type="Proteomes" id="UP001217838"/>
    </source>
</evidence>
<dbReference type="RefSeq" id="WP_271994041.1">
    <property type="nucleotide sequence ID" value="NZ_JAQNDN010000001.1"/>
</dbReference>
<dbReference type="EC" id="3.4.21.-" evidence="3"/>
<comment type="caution">
    <text evidence="3">The sequence shown here is derived from an EMBL/GenBank/DDBJ whole genome shotgun (WGS) entry which is preliminary data.</text>
</comment>
<feature type="signal peptide" evidence="1">
    <location>
        <begin position="1"/>
        <end position="30"/>
    </location>
</feature>
<dbReference type="PRINTS" id="PR00313">
    <property type="entry name" value="CABNDNGRPT"/>
</dbReference>
<keyword evidence="3" id="KW-0378">Hydrolase</keyword>
<dbReference type="Pfam" id="PF00089">
    <property type="entry name" value="Trypsin"/>
    <property type="match status" value="1"/>
</dbReference>
<evidence type="ECO:0000313" key="3">
    <source>
        <dbReference type="EMBL" id="MDC0666476.1"/>
    </source>
</evidence>
<dbReference type="EMBL" id="JAQNDN010000001">
    <property type="protein sequence ID" value="MDC0666476.1"/>
    <property type="molecule type" value="Genomic_DNA"/>
</dbReference>
<dbReference type="InterPro" id="IPR043504">
    <property type="entry name" value="Peptidase_S1_PA_chymotrypsin"/>
</dbReference>
<name>A0ABT5AXC6_9BACT</name>
<feature type="domain" description="Peptidase S1" evidence="2">
    <location>
        <begin position="16"/>
        <end position="348"/>
    </location>
</feature>
<dbReference type="GO" id="GO:0016787">
    <property type="term" value="F:hydrolase activity"/>
    <property type="evidence" value="ECO:0007669"/>
    <property type="project" value="UniProtKB-KW"/>
</dbReference>
<dbReference type="SUPFAM" id="SSF51120">
    <property type="entry name" value="beta-Roll"/>
    <property type="match status" value="1"/>
</dbReference>
<feature type="chain" id="PRO_5046743159" evidence="1">
    <location>
        <begin position="31"/>
        <end position="628"/>
    </location>
</feature>